<keyword evidence="1" id="KW-0175">Coiled coil</keyword>
<evidence type="ECO:0000313" key="4">
    <source>
        <dbReference type="Proteomes" id="UP000728032"/>
    </source>
</evidence>
<evidence type="ECO:0000256" key="1">
    <source>
        <dbReference type="SAM" id="Coils"/>
    </source>
</evidence>
<feature type="region of interest" description="Disordered" evidence="2">
    <location>
        <begin position="1"/>
        <end position="26"/>
    </location>
</feature>
<name>A0A7R9M223_9ACAR</name>
<accession>A0A7R9M223</accession>
<dbReference type="EMBL" id="CAJPVJ010004974">
    <property type="protein sequence ID" value="CAG2169099.1"/>
    <property type="molecule type" value="Genomic_DNA"/>
</dbReference>
<evidence type="ECO:0000313" key="3">
    <source>
        <dbReference type="EMBL" id="CAD7651915.1"/>
    </source>
</evidence>
<feature type="coiled-coil region" evidence="1">
    <location>
        <begin position="245"/>
        <end position="282"/>
    </location>
</feature>
<feature type="compositionally biased region" description="Low complexity" evidence="2">
    <location>
        <begin position="16"/>
        <end position="26"/>
    </location>
</feature>
<feature type="compositionally biased region" description="Acidic residues" evidence="2">
    <location>
        <begin position="1"/>
        <end position="11"/>
    </location>
</feature>
<dbReference type="AlphaFoldDB" id="A0A7R9M223"/>
<evidence type="ECO:0000256" key="2">
    <source>
        <dbReference type="SAM" id="MobiDB-lite"/>
    </source>
</evidence>
<dbReference type="Proteomes" id="UP000728032">
    <property type="component" value="Unassembled WGS sequence"/>
</dbReference>
<keyword evidence="4" id="KW-1185">Reference proteome</keyword>
<sequence>MFDLYDEDEDENKSGPLVPVSSPLSTQVSTPASTFVAEASDEQLVAMPPDMLIASANERHMLIAQETKILSDKMKQCELIVLKAYRVSDFVPTCDTSDQEKMWKGTITPILLQTITEDVYARSVITESFSALRVLSITLQSAYEIIRATRGSPEAIEIAKQDIPEALANIDKCIEKVENLKNEGMRKFGDSTKIILEIAGPAIADKVDDLALYNKEINKALETEIRLLNNLHKAEADAIHYENLIKVVKSKREAVQKEINAIENQKEQLLDMKIELNQKIQNIPAKITEERKVKTTDKMLWGLFKKKSSQVIIEEVDNPNRESEQKFYESVINARSDRIAKEDGTANARRAVVDDLDKQIKKYDKAYQGALIAIKIAEEEKQKMEQGESGTTETIQRNRELIKKTRESVATLETNFGQNGQTLVDCLSNLKSFNQSLYGGATAYSPMISILKGNVLN</sequence>
<dbReference type="EMBL" id="OC919799">
    <property type="protein sequence ID" value="CAD7651915.1"/>
    <property type="molecule type" value="Genomic_DNA"/>
</dbReference>
<proteinExistence type="predicted"/>
<organism evidence="3">
    <name type="scientific">Oppiella nova</name>
    <dbReference type="NCBI Taxonomy" id="334625"/>
    <lineage>
        <taxon>Eukaryota</taxon>
        <taxon>Metazoa</taxon>
        <taxon>Ecdysozoa</taxon>
        <taxon>Arthropoda</taxon>
        <taxon>Chelicerata</taxon>
        <taxon>Arachnida</taxon>
        <taxon>Acari</taxon>
        <taxon>Acariformes</taxon>
        <taxon>Sarcoptiformes</taxon>
        <taxon>Oribatida</taxon>
        <taxon>Brachypylina</taxon>
        <taxon>Oppioidea</taxon>
        <taxon>Oppiidae</taxon>
        <taxon>Oppiella</taxon>
    </lineage>
</organism>
<reference evidence="3" key="1">
    <citation type="submission" date="2020-11" db="EMBL/GenBank/DDBJ databases">
        <authorList>
            <person name="Tran Van P."/>
        </authorList>
    </citation>
    <scope>NUCLEOTIDE SEQUENCE</scope>
</reference>
<dbReference type="OrthoDB" id="8300476at2759"/>
<gene>
    <name evidence="3" type="ORF">ONB1V03_LOCUS8583</name>
</gene>
<protein>
    <submittedName>
        <fullName evidence="3">Uncharacterized protein</fullName>
    </submittedName>
</protein>